<dbReference type="EMBL" id="JACHEB010000006">
    <property type="protein sequence ID" value="MBB5329377.1"/>
    <property type="molecule type" value="Genomic_DNA"/>
</dbReference>
<evidence type="ECO:0000313" key="2">
    <source>
        <dbReference type="Proteomes" id="UP000535182"/>
    </source>
</evidence>
<comment type="caution">
    <text evidence="1">The sequence shown here is derived from an EMBL/GenBank/DDBJ whole genome shotgun (WGS) entry which is preliminary data.</text>
</comment>
<protein>
    <submittedName>
        <fullName evidence="1">Uncharacterized protein</fullName>
    </submittedName>
</protein>
<gene>
    <name evidence="1" type="ORF">HDF14_002995</name>
</gene>
<dbReference type="Proteomes" id="UP000535182">
    <property type="component" value="Unassembled WGS sequence"/>
</dbReference>
<name>A0A9X0U629_9BACT</name>
<sequence>MLYGGYQFSRLGEVLVSAEEAGGLGLSSALGIAAFPNLDAVRDATLMRQQLVAGRFRHCPNYLPVVWNFESGNLR</sequence>
<organism evidence="1 2">
    <name type="scientific">Tunturiibacter gelidiferens</name>
    <dbReference type="NCBI Taxonomy" id="3069689"/>
    <lineage>
        <taxon>Bacteria</taxon>
        <taxon>Pseudomonadati</taxon>
        <taxon>Acidobacteriota</taxon>
        <taxon>Terriglobia</taxon>
        <taxon>Terriglobales</taxon>
        <taxon>Acidobacteriaceae</taxon>
        <taxon>Tunturiibacter</taxon>
    </lineage>
</organism>
<keyword evidence="2" id="KW-1185">Reference proteome</keyword>
<reference evidence="1 2" key="1">
    <citation type="submission" date="2020-08" db="EMBL/GenBank/DDBJ databases">
        <title>Genomic Encyclopedia of Type Strains, Phase IV (KMG-V): Genome sequencing to study the core and pangenomes of soil and plant-associated prokaryotes.</title>
        <authorList>
            <person name="Whitman W."/>
        </authorList>
    </citation>
    <scope>NUCLEOTIDE SEQUENCE [LARGE SCALE GENOMIC DNA]</scope>
    <source>
        <strain evidence="1 2">X5P2</strain>
    </source>
</reference>
<evidence type="ECO:0000313" key="1">
    <source>
        <dbReference type="EMBL" id="MBB5329377.1"/>
    </source>
</evidence>
<dbReference type="AlphaFoldDB" id="A0A9X0U629"/>
<proteinExistence type="predicted"/>
<accession>A0A9X0U629</accession>